<dbReference type="Proteomes" id="UP000001070">
    <property type="component" value="Unassembled WGS sequence"/>
</dbReference>
<reference evidence="1 2" key="1">
    <citation type="journal article" date="2007" name="Nature">
        <title>Evolution of genes and genomes on the Drosophila phylogeny.</title>
        <authorList>
            <consortium name="Drosophila 12 Genomes Consortium"/>
            <person name="Clark A.G."/>
            <person name="Eisen M.B."/>
            <person name="Smith D.R."/>
            <person name="Bergman C.M."/>
            <person name="Oliver B."/>
            <person name="Markow T.A."/>
            <person name="Kaufman T.C."/>
            <person name="Kellis M."/>
            <person name="Gelbart W."/>
            <person name="Iyer V.N."/>
            <person name="Pollard D.A."/>
            <person name="Sackton T.B."/>
            <person name="Larracuente A.M."/>
            <person name="Singh N.D."/>
            <person name="Abad J.P."/>
            <person name="Abt D.N."/>
            <person name="Adryan B."/>
            <person name="Aguade M."/>
            <person name="Akashi H."/>
            <person name="Anderson W.W."/>
            <person name="Aquadro C.F."/>
            <person name="Ardell D.H."/>
            <person name="Arguello R."/>
            <person name="Artieri C.G."/>
            <person name="Barbash D.A."/>
            <person name="Barker D."/>
            <person name="Barsanti P."/>
            <person name="Batterham P."/>
            <person name="Batzoglou S."/>
            <person name="Begun D."/>
            <person name="Bhutkar A."/>
            <person name="Blanco E."/>
            <person name="Bosak S.A."/>
            <person name="Bradley R.K."/>
            <person name="Brand A.D."/>
            <person name="Brent M.R."/>
            <person name="Brooks A.N."/>
            <person name="Brown R.H."/>
            <person name="Butlin R.K."/>
            <person name="Caggese C."/>
            <person name="Calvi B.R."/>
            <person name="Bernardo de Carvalho A."/>
            <person name="Caspi A."/>
            <person name="Castrezana S."/>
            <person name="Celniker S.E."/>
            <person name="Chang J.L."/>
            <person name="Chapple C."/>
            <person name="Chatterji S."/>
            <person name="Chinwalla A."/>
            <person name="Civetta A."/>
            <person name="Clifton S.W."/>
            <person name="Comeron J.M."/>
            <person name="Costello J.C."/>
            <person name="Coyne J.A."/>
            <person name="Daub J."/>
            <person name="David R.G."/>
            <person name="Delcher A.L."/>
            <person name="Delehaunty K."/>
            <person name="Do C.B."/>
            <person name="Ebling H."/>
            <person name="Edwards K."/>
            <person name="Eickbush T."/>
            <person name="Evans J.D."/>
            <person name="Filipski A."/>
            <person name="Findeiss S."/>
            <person name="Freyhult E."/>
            <person name="Fulton L."/>
            <person name="Fulton R."/>
            <person name="Garcia A.C."/>
            <person name="Gardiner A."/>
            <person name="Garfield D.A."/>
            <person name="Garvin B.E."/>
            <person name="Gibson G."/>
            <person name="Gilbert D."/>
            <person name="Gnerre S."/>
            <person name="Godfrey J."/>
            <person name="Good R."/>
            <person name="Gotea V."/>
            <person name="Gravely B."/>
            <person name="Greenberg A.J."/>
            <person name="Griffiths-Jones S."/>
            <person name="Gross S."/>
            <person name="Guigo R."/>
            <person name="Gustafson E.A."/>
            <person name="Haerty W."/>
            <person name="Hahn M.W."/>
            <person name="Halligan D.L."/>
            <person name="Halpern A.L."/>
            <person name="Halter G.M."/>
            <person name="Han M.V."/>
            <person name="Heger A."/>
            <person name="Hillier L."/>
            <person name="Hinrichs A.S."/>
            <person name="Holmes I."/>
            <person name="Hoskins R.A."/>
            <person name="Hubisz M.J."/>
            <person name="Hultmark D."/>
            <person name="Huntley M.A."/>
            <person name="Jaffe D.B."/>
            <person name="Jagadeeshan S."/>
            <person name="Jeck W.R."/>
            <person name="Johnson J."/>
            <person name="Jones C.D."/>
            <person name="Jordan W.C."/>
            <person name="Karpen G.H."/>
            <person name="Kataoka E."/>
            <person name="Keightley P.D."/>
            <person name="Kheradpour P."/>
            <person name="Kirkness E.F."/>
            <person name="Koerich L.B."/>
            <person name="Kristiansen K."/>
            <person name="Kudrna D."/>
            <person name="Kulathinal R.J."/>
            <person name="Kumar S."/>
            <person name="Kwok R."/>
            <person name="Lander E."/>
            <person name="Langley C.H."/>
            <person name="Lapoint R."/>
            <person name="Lazzaro B.P."/>
            <person name="Lee S.J."/>
            <person name="Levesque L."/>
            <person name="Li R."/>
            <person name="Lin C.F."/>
            <person name="Lin M.F."/>
            <person name="Lindblad-Toh K."/>
            <person name="Llopart A."/>
            <person name="Long M."/>
            <person name="Low L."/>
            <person name="Lozovsky E."/>
            <person name="Lu J."/>
            <person name="Luo M."/>
            <person name="Machado C.A."/>
            <person name="Makalowski W."/>
            <person name="Marzo M."/>
            <person name="Matsuda M."/>
            <person name="Matzkin L."/>
            <person name="McAllister B."/>
            <person name="McBride C.S."/>
            <person name="McKernan B."/>
            <person name="McKernan K."/>
            <person name="Mendez-Lago M."/>
            <person name="Minx P."/>
            <person name="Mollenhauer M.U."/>
            <person name="Montooth K."/>
            <person name="Mount S.M."/>
            <person name="Mu X."/>
            <person name="Myers E."/>
            <person name="Negre B."/>
            <person name="Newfeld S."/>
            <person name="Nielsen R."/>
            <person name="Noor M.A."/>
            <person name="O'Grady P."/>
            <person name="Pachter L."/>
            <person name="Papaceit M."/>
            <person name="Parisi M.J."/>
            <person name="Parisi M."/>
            <person name="Parts L."/>
            <person name="Pedersen J.S."/>
            <person name="Pesole G."/>
            <person name="Phillippy A.M."/>
            <person name="Ponting C.P."/>
            <person name="Pop M."/>
            <person name="Porcelli D."/>
            <person name="Powell J.R."/>
            <person name="Prohaska S."/>
            <person name="Pruitt K."/>
            <person name="Puig M."/>
            <person name="Quesneville H."/>
            <person name="Ram K.R."/>
            <person name="Rand D."/>
            <person name="Rasmussen M.D."/>
            <person name="Reed L.K."/>
            <person name="Reenan R."/>
            <person name="Reily A."/>
            <person name="Remington K.A."/>
            <person name="Rieger T.T."/>
            <person name="Ritchie M.G."/>
            <person name="Robin C."/>
            <person name="Rogers Y.H."/>
            <person name="Rohde C."/>
            <person name="Rozas J."/>
            <person name="Rubenfield M.J."/>
            <person name="Ruiz A."/>
            <person name="Russo S."/>
            <person name="Salzberg S.L."/>
            <person name="Sanchez-Gracia A."/>
            <person name="Saranga D.J."/>
            <person name="Sato H."/>
            <person name="Schaeffer S.W."/>
            <person name="Schatz M.C."/>
            <person name="Schlenke T."/>
            <person name="Schwartz R."/>
            <person name="Segarra C."/>
            <person name="Singh R.S."/>
            <person name="Sirot L."/>
            <person name="Sirota M."/>
            <person name="Sisneros N.B."/>
            <person name="Smith C.D."/>
            <person name="Smith T.F."/>
            <person name="Spieth J."/>
            <person name="Stage D.E."/>
            <person name="Stark A."/>
            <person name="Stephan W."/>
            <person name="Strausberg R.L."/>
            <person name="Strempel S."/>
            <person name="Sturgill D."/>
            <person name="Sutton G."/>
            <person name="Sutton G.G."/>
            <person name="Tao W."/>
            <person name="Teichmann S."/>
            <person name="Tobari Y.N."/>
            <person name="Tomimura Y."/>
            <person name="Tsolas J.M."/>
            <person name="Valente V.L."/>
            <person name="Venter E."/>
            <person name="Venter J.C."/>
            <person name="Vicario S."/>
            <person name="Vieira F.G."/>
            <person name="Vilella A.J."/>
            <person name="Villasante A."/>
            <person name="Walenz B."/>
            <person name="Wang J."/>
            <person name="Wasserman M."/>
            <person name="Watts T."/>
            <person name="Wilson D."/>
            <person name="Wilson R.K."/>
            <person name="Wing R.A."/>
            <person name="Wolfner M.F."/>
            <person name="Wong A."/>
            <person name="Wong G.K."/>
            <person name="Wu C.I."/>
            <person name="Wu G."/>
            <person name="Yamamoto D."/>
            <person name="Yang H.P."/>
            <person name="Yang S.P."/>
            <person name="Yorke J.A."/>
            <person name="Yoshida K."/>
            <person name="Zdobnov E."/>
            <person name="Zhang P."/>
            <person name="Zhang Y."/>
            <person name="Zimin A.V."/>
            <person name="Baldwin J."/>
            <person name="Abdouelleil A."/>
            <person name="Abdulkadir J."/>
            <person name="Abebe A."/>
            <person name="Abera B."/>
            <person name="Abreu J."/>
            <person name="Acer S.C."/>
            <person name="Aftuck L."/>
            <person name="Alexander A."/>
            <person name="An P."/>
            <person name="Anderson E."/>
            <person name="Anderson S."/>
            <person name="Arachi H."/>
            <person name="Azer M."/>
            <person name="Bachantsang P."/>
            <person name="Barry A."/>
            <person name="Bayul T."/>
            <person name="Berlin A."/>
            <person name="Bessette D."/>
            <person name="Bloom T."/>
            <person name="Blye J."/>
            <person name="Boguslavskiy L."/>
            <person name="Bonnet C."/>
            <person name="Boukhgalter B."/>
            <person name="Bourzgui I."/>
            <person name="Brown A."/>
            <person name="Cahill P."/>
            <person name="Channer S."/>
            <person name="Cheshatsang Y."/>
            <person name="Chuda L."/>
            <person name="Citroen M."/>
            <person name="Collymore A."/>
            <person name="Cooke P."/>
            <person name="Costello M."/>
            <person name="D'Aco K."/>
            <person name="Daza R."/>
            <person name="De Haan G."/>
            <person name="DeGray S."/>
            <person name="DeMaso C."/>
            <person name="Dhargay N."/>
            <person name="Dooley K."/>
            <person name="Dooley E."/>
            <person name="Doricent M."/>
            <person name="Dorje P."/>
            <person name="Dorjee K."/>
            <person name="Dupes A."/>
            <person name="Elong R."/>
            <person name="Falk J."/>
            <person name="Farina A."/>
            <person name="Faro S."/>
            <person name="Ferguson D."/>
            <person name="Fisher S."/>
            <person name="Foley C.D."/>
            <person name="Franke A."/>
            <person name="Friedrich D."/>
            <person name="Gadbois L."/>
            <person name="Gearin G."/>
            <person name="Gearin C.R."/>
            <person name="Giannoukos G."/>
            <person name="Goode T."/>
            <person name="Graham J."/>
            <person name="Grandbois E."/>
            <person name="Grewal S."/>
            <person name="Gyaltsen K."/>
            <person name="Hafez N."/>
            <person name="Hagos B."/>
            <person name="Hall J."/>
            <person name="Henson C."/>
            <person name="Hollinger A."/>
            <person name="Honan T."/>
            <person name="Huard M.D."/>
            <person name="Hughes L."/>
            <person name="Hurhula B."/>
            <person name="Husby M.E."/>
            <person name="Kamat A."/>
            <person name="Kanga B."/>
            <person name="Kashin S."/>
            <person name="Khazanovich D."/>
            <person name="Kisner P."/>
            <person name="Lance K."/>
            <person name="Lara M."/>
            <person name="Lee W."/>
            <person name="Lennon N."/>
            <person name="Letendre F."/>
            <person name="LeVine R."/>
            <person name="Lipovsky A."/>
            <person name="Liu X."/>
            <person name="Liu J."/>
            <person name="Liu S."/>
            <person name="Lokyitsang T."/>
            <person name="Lokyitsang Y."/>
            <person name="Lubonja R."/>
            <person name="Lui A."/>
            <person name="MacDonald P."/>
            <person name="Magnisalis V."/>
            <person name="Maru K."/>
            <person name="Matthews C."/>
            <person name="McCusker W."/>
            <person name="McDonough S."/>
            <person name="Mehta T."/>
            <person name="Meldrim J."/>
            <person name="Meneus L."/>
            <person name="Mihai O."/>
            <person name="Mihalev A."/>
            <person name="Mihova T."/>
            <person name="Mittelman R."/>
            <person name="Mlenga V."/>
            <person name="Montmayeur A."/>
            <person name="Mulrain L."/>
            <person name="Navidi A."/>
            <person name="Naylor J."/>
            <person name="Negash T."/>
            <person name="Nguyen T."/>
            <person name="Nguyen N."/>
            <person name="Nicol R."/>
            <person name="Norbu C."/>
            <person name="Norbu N."/>
            <person name="Novod N."/>
            <person name="O'Neill B."/>
            <person name="Osman S."/>
            <person name="Markiewicz E."/>
            <person name="Oyono O.L."/>
            <person name="Patti C."/>
            <person name="Phunkhang P."/>
            <person name="Pierre F."/>
            <person name="Priest M."/>
            <person name="Raghuraman S."/>
            <person name="Rege F."/>
            <person name="Reyes R."/>
            <person name="Rise C."/>
            <person name="Rogov P."/>
            <person name="Ross K."/>
            <person name="Ryan E."/>
            <person name="Settipalli S."/>
            <person name="Shea T."/>
            <person name="Sherpa N."/>
            <person name="Shi L."/>
            <person name="Shih D."/>
            <person name="Sparrow T."/>
            <person name="Spaulding J."/>
            <person name="Stalker J."/>
            <person name="Stange-Thomann N."/>
            <person name="Stavropoulos S."/>
            <person name="Stone C."/>
            <person name="Strader C."/>
            <person name="Tesfaye S."/>
            <person name="Thomson T."/>
            <person name="Thoulutsang Y."/>
            <person name="Thoulutsang D."/>
            <person name="Topham K."/>
            <person name="Topping I."/>
            <person name="Tsamla T."/>
            <person name="Vassiliev H."/>
            <person name="Vo A."/>
            <person name="Wangchuk T."/>
            <person name="Wangdi T."/>
            <person name="Weiand M."/>
            <person name="Wilkinson J."/>
            <person name="Wilson A."/>
            <person name="Yadav S."/>
            <person name="Young G."/>
            <person name="Yu Q."/>
            <person name="Zembek L."/>
            <person name="Zhong D."/>
            <person name="Zimmer A."/>
            <person name="Zwirko Z."/>
            <person name="Jaffe D.B."/>
            <person name="Alvarez P."/>
            <person name="Brockman W."/>
            <person name="Butler J."/>
            <person name="Chin C."/>
            <person name="Gnerre S."/>
            <person name="Grabherr M."/>
            <person name="Kleber M."/>
            <person name="Mauceli E."/>
            <person name="MacCallum I."/>
        </authorList>
    </citation>
    <scope>NUCLEOTIDE SEQUENCE [LARGE SCALE GENOMIC DNA]</scope>
    <source>
        <strain evidence="2">Tucson 15287-2541.00</strain>
    </source>
</reference>
<sequence>MAQLYVSTSYVAPAAVSTYTAPVAAASYSAPVVSNSGVDTTYGSNGGYVY</sequence>
<dbReference type="InParanoid" id="B4JWV5"/>
<gene>
    <name evidence="1" type="primary">Dgri\GH17682</name>
    <name evidence="1" type="ORF">Dgri_GH17682</name>
</gene>
<evidence type="ECO:0000313" key="2">
    <source>
        <dbReference type="Proteomes" id="UP000001070"/>
    </source>
</evidence>
<protein>
    <submittedName>
        <fullName evidence="1">GH17682</fullName>
    </submittedName>
</protein>
<evidence type="ECO:0000313" key="1">
    <source>
        <dbReference type="EMBL" id="EDV95231.1"/>
    </source>
</evidence>
<accession>B4JWV5</accession>
<proteinExistence type="predicted"/>
<organism evidence="2">
    <name type="scientific">Drosophila grimshawi</name>
    <name type="common">Hawaiian fruit fly</name>
    <name type="synonym">Idiomyia grimshawi</name>
    <dbReference type="NCBI Taxonomy" id="7222"/>
    <lineage>
        <taxon>Eukaryota</taxon>
        <taxon>Metazoa</taxon>
        <taxon>Ecdysozoa</taxon>
        <taxon>Arthropoda</taxon>
        <taxon>Hexapoda</taxon>
        <taxon>Insecta</taxon>
        <taxon>Pterygota</taxon>
        <taxon>Neoptera</taxon>
        <taxon>Endopterygota</taxon>
        <taxon>Diptera</taxon>
        <taxon>Brachycera</taxon>
        <taxon>Muscomorpha</taxon>
        <taxon>Ephydroidea</taxon>
        <taxon>Drosophilidae</taxon>
        <taxon>Drosophila</taxon>
        <taxon>Hawaiian Drosophila</taxon>
    </lineage>
</organism>
<keyword evidence="2" id="KW-1185">Reference proteome</keyword>
<name>B4JWV5_DROGR</name>
<dbReference type="HOGENOM" id="CLU_3126527_0_0_1"/>
<dbReference type="EMBL" id="CH916376">
    <property type="protein sequence ID" value="EDV95231.1"/>
    <property type="molecule type" value="Genomic_DNA"/>
</dbReference>
<dbReference type="AlphaFoldDB" id="B4JWV5"/>